<feature type="domain" description="Aminotransferase class I/classII large" evidence="6">
    <location>
        <begin position="36"/>
        <end position="371"/>
    </location>
</feature>
<accession>A0A160PAI8</accession>
<evidence type="ECO:0000256" key="3">
    <source>
        <dbReference type="ARBA" id="ARBA00022679"/>
    </source>
</evidence>
<evidence type="ECO:0000256" key="1">
    <source>
        <dbReference type="ARBA" id="ARBA00001933"/>
    </source>
</evidence>
<protein>
    <recommendedName>
        <fullName evidence="2">8-amino-7-oxononanoate synthase</fullName>
    </recommendedName>
    <alternativeName>
        <fullName evidence="4">Alpha-oxoamine synthase</fullName>
    </alternativeName>
</protein>
<dbReference type="InterPro" id="IPR004839">
    <property type="entry name" value="Aminotransferase_I/II_large"/>
</dbReference>
<reference evidence="7 8" key="1">
    <citation type="journal article" date="2016" name="Genome Announc.">
        <title>Complete Genome Sequence of Methylobacterium populi P-1M, Isolated from Pink-Pigmented Household Biofilm.</title>
        <authorList>
            <person name="Morohoshi T."/>
            <person name="Ikeda T."/>
        </authorList>
    </citation>
    <scope>NUCLEOTIDE SEQUENCE [LARGE SCALE GENOMIC DNA]</scope>
    <source>
        <strain evidence="7 8">P-1M</strain>
    </source>
</reference>
<dbReference type="InterPro" id="IPR015422">
    <property type="entry name" value="PyrdxlP-dep_Trfase_small"/>
</dbReference>
<evidence type="ECO:0000259" key="6">
    <source>
        <dbReference type="Pfam" id="PF00155"/>
    </source>
</evidence>
<keyword evidence="7" id="KW-0032">Aminotransferase</keyword>
<dbReference type="RefSeq" id="WP_096483717.1">
    <property type="nucleotide sequence ID" value="NZ_AP014809.1"/>
</dbReference>
<evidence type="ECO:0000313" key="8">
    <source>
        <dbReference type="Proteomes" id="UP000218288"/>
    </source>
</evidence>
<dbReference type="InterPro" id="IPR050087">
    <property type="entry name" value="AON_synthase_class-II"/>
</dbReference>
<dbReference type="Proteomes" id="UP000218288">
    <property type="component" value="Chromosome"/>
</dbReference>
<dbReference type="Gene3D" id="3.40.640.10">
    <property type="entry name" value="Type I PLP-dependent aspartate aminotransferase-like (Major domain)"/>
    <property type="match status" value="1"/>
</dbReference>
<sequence length="397" mass="42100">MRYREQTDATTQQPAEGVRRLPSAPALGDDHALRGLDFASQDCLGLSTHPEIVAAAADVLRRFGVRSVCAAAEAGDPGLAVALERRIADFLQMETALLCPTGRAAARTVIRGLVRPADHVVIDAAIRGGLRDDAEAATDNLQPFRHLDADHCRDRLQAIRARDARNGILVVTESLSPLDSGTPDLAALRALCDEFGATLLVDVAQDLGCLGEDGRGHLGLQDMLGKADLVIGSFSKSFASNGGFVAARTRAVTACLRAGETEQALSPIQLAVILKAFAIIGVAEGSERRARLMRNVLNLRTALRERALSVCGEPCTSVSVEIGFGERARCFTHHLSEFGLLADLAGLEETGRLRLHVTAGHSDAEVARAAACVAAALDRAQADLSRSARRTRLRAAA</sequence>
<name>A0A160PAI8_9HYPH</name>
<evidence type="ECO:0000256" key="5">
    <source>
        <dbReference type="SAM" id="MobiDB-lite"/>
    </source>
</evidence>
<feature type="region of interest" description="Disordered" evidence="5">
    <location>
        <begin position="1"/>
        <end position="24"/>
    </location>
</feature>
<organism evidence="7 8">
    <name type="scientific">Methylorubrum populi</name>
    <dbReference type="NCBI Taxonomy" id="223967"/>
    <lineage>
        <taxon>Bacteria</taxon>
        <taxon>Pseudomonadati</taxon>
        <taxon>Pseudomonadota</taxon>
        <taxon>Alphaproteobacteria</taxon>
        <taxon>Hyphomicrobiales</taxon>
        <taxon>Methylobacteriaceae</taxon>
        <taxon>Methylorubrum</taxon>
    </lineage>
</organism>
<keyword evidence="3 7" id="KW-0808">Transferase</keyword>
<evidence type="ECO:0000256" key="2">
    <source>
        <dbReference type="ARBA" id="ARBA00016004"/>
    </source>
</evidence>
<dbReference type="InterPro" id="IPR015424">
    <property type="entry name" value="PyrdxlP-dep_Trfase"/>
</dbReference>
<evidence type="ECO:0000313" key="7">
    <source>
        <dbReference type="EMBL" id="BAU89176.1"/>
    </source>
</evidence>
<gene>
    <name evidence="7" type="ORF">MPPM_0571</name>
</gene>
<dbReference type="AlphaFoldDB" id="A0A160PAI8"/>
<dbReference type="Pfam" id="PF00155">
    <property type="entry name" value="Aminotran_1_2"/>
    <property type="match status" value="1"/>
</dbReference>
<evidence type="ECO:0000256" key="4">
    <source>
        <dbReference type="ARBA" id="ARBA00031658"/>
    </source>
</evidence>
<dbReference type="InterPro" id="IPR015421">
    <property type="entry name" value="PyrdxlP-dep_Trfase_major"/>
</dbReference>
<comment type="cofactor">
    <cofactor evidence="1">
        <name>pyridoxal 5'-phosphate</name>
        <dbReference type="ChEBI" id="CHEBI:597326"/>
    </cofactor>
</comment>
<dbReference type="GO" id="GO:0008483">
    <property type="term" value="F:transaminase activity"/>
    <property type="evidence" value="ECO:0007669"/>
    <property type="project" value="UniProtKB-KW"/>
</dbReference>
<proteinExistence type="predicted"/>
<dbReference type="OrthoDB" id="9807157at2"/>
<dbReference type="GO" id="GO:0030170">
    <property type="term" value="F:pyridoxal phosphate binding"/>
    <property type="evidence" value="ECO:0007669"/>
    <property type="project" value="InterPro"/>
</dbReference>
<dbReference type="PANTHER" id="PTHR13693">
    <property type="entry name" value="CLASS II AMINOTRANSFERASE/8-AMINO-7-OXONONANOATE SYNTHASE"/>
    <property type="match status" value="1"/>
</dbReference>
<dbReference type="SUPFAM" id="SSF53383">
    <property type="entry name" value="PLP-dependent transferases"/>
    <property type="match status" value="1"/>
</dbReference>
<dbReference type="EMBL" id="AP014809">
    <property type="protein sequence ID" value="BAU89176.1"/>
    <property type="molecule type" value="Genomic_DNA"/>
</dbReference>
<dbReference type="Gene3D" id="3.90.1150.10">
    <property type="entry name" value="Aspartate Aminotransferase, domain 1"/>
    <property type="match status" value="1"/>
</dbReference>